<reference evidence="3" key="1">
    <citation type="submission" date="2024-05" db="EMBL/GenBank/DDBJ databases">
        <title>The Natural Products Discovery Center: Release of the First 8490 Sequenced Strains for Exploring Actinobacteria Biosynthetic Diversity.</title>
        <authorList>
            <person name="Kalkreuter E."/>
            <person name="Kautsar S.A."/>
            <person name="Yang D."/>
            <person name="Bader C.D."/>
            <person name="Teijaro C.N."/>
            <person name="Fluegel L."/>
            <person name="Davis C.M."/>
            <person name="Simpson J.R."/>
            <person name="Lauterbach L."/>
            <person name="Steele A.D."/>
            <person name="Gui C."/>
            <person name="Meng S."/>
            <person name="Li G."/>
            <person name="Viehrig K."/>
            <person name="Ye F."/>
            <person name="Su P."/>
            <person name="Kiefer A.F."/>
            <person name="Nichols A."/>
            <person name="Cepeda A.J."/>
            <person name="Yan W."/>
            <person name="Fan B."/>
            <person name="Jiang Y."/>
            <person name="Adhikari A."/>
            <person name="Zheng C.-J."/>
            <person name="Schuster L."/>
            <person name="Cowan T.M."/>
            <person name="Smanski M.J."/>
            <person name="Chevrette M.G."/>
            <person name="de Carvalho L.P.S."/>
            <person name="Shen B."/>
        </authorList>
    </citation>
    <scope>NUCLEOTIDE SEQUENCE</scope>
    <source>
        <strain evidence="3">NPDC080035</strain>
    </source>
</reference>
<sequence>MIADPRLSINQATIKYASLADALRVTADAGVGAIGLWREPVAEVGLAQATRMVADSGLRVSSLCRGGFFTAFEGAERRAALEANRRAIEETAVLAASGAPGSAAVLVLVAGGLPAGSTDIAGARARVADAIAELEPDARAAGVTLAIEPLHPMYAADRAVVSTLGQALDIAEPFPTASVGVVVDTFHIWWDPEVLGQIARAGVEGRIASYQVCDFLTPIPADALLARGMMGDGHVDFASLTRAVEATGYAGDIEVEIFNAEIWDAAPAEVVERTVRAFAEHIPLGSVPV</sequence>
<keyword evidence="1" id="KW-0119">Carbohydrate metabolism</keyword>
<keyword evidence="3" id="KW-0413">Isomerase</keyword>
<dbReference type="PANTHER" id="PTHR12110:SF52">
    <property type="entry name" value="XYLOSE ISOMERASE"/>
    <property type="match status" value="1"/>
</dbReference>
<evidence type="ECO:0000259" key="2">
    <source>
        <dbReference type="Pfam" id="PF01261"/>
    </source>
</evidence>
<feature type="domain" description="Xylose isomerase-like TIM barrel" evidence="2">
    <location>
        <begin position="24"/>
        <end position="276"/>
    </location>
</feature>
<dbReference type="PANTHER" id="PTHR12110">
    <property type="entry name" value="HYDROXYPYRUVATE ISOMERASE"/>
    <property type="match status" value="1"/>
</dbReference>
<dbReference type="Gene3D" id="3.20.20.150">
    <property type="entry name" value="Divalent-metal-dependent TIM barrel enzymes"/>
    <property type="match status" value="1"/>
</dbReference>
<dbReference type="InterPro" id="IPR036237">
    <property type="entry name" value="Xyl_isomerase-like_sf"/>
</dbReference>
<evidence type="ECO:0000256" key="1">
    <source>
        <dbReference type="ARBA" id="ARBA00023277"/>
    </source>
</evidence>
<dbReference type="SUPFAM" id="SSF51658">
    <property type="entry name" value="Xylose isomerase-like"/>
    <property type="match status" value="1"/>
</dbReference>
<dbReference type="RefSeq" id="WP_348786662.1">
    <property type="nucleotide sequence ID" value="NZ_CP157390.1"/>
</dbReference>
<dbReference type="AlphaFoldDB" id="A0AAU7G756"/>
<dbReference type="EMBL" id="CP157390">
    <property type="protein sequence ID" value="XBM46680.1"/>
    <property type="molecule type" value="Genomic_DNA"/>
</dbReference>
<gene>
    <name evidence="3" type="ORF">AAME72_11315</name>
</gene>
<proteinExistence type="predicted"/>
<accession>A0AAU7G756</accession>
<evidence type="ECO:0000313" key="3">
    <source>
        <dbReference type="EMBL" id="XBM46680.1"/>
    </source>
</evidence>
<dbReference type="InterPro" id="IPR013022">
    <property type="entry name" value="Xyl_isomerase-like_TIM-brl"/>
</dbReference>
<organism evidence="3">
    <name type="scientific">Leifsonia sp. NPDC080035</name>
    <dbReference type="NCBI Taxonomy" id="3143936"/>
    <lineage>
        <taxon>Bacteria</taxon>
        <taxon>Bacillati</taxon>
        <taxon>Actinomycetota</taxon>
        <taxon>Actinomycetes</taxon>
        <taxon>Micrococcales</taxon>
        <taxon>Microbacteriaceae</taxon>
        <taxon>Leifsonia</taxon>
    </lineage>
</organism>
<dbReference type="GO" id="GO:0016853">
    <property type="term" value="F:isomerase activity"/>
    <property type="evidence" value="ECO:0007669"/>
    <property type="project" value="UniProtKB-KW"/>
</dbReference>
<name>A0AAU7G756_9MICO</name>
<dbReference type="InterPro" id="IPR050312">
    <property type="entry name" value="IolE/XylAMocC-like"/>
</dbReference>
<protein>
    <submittedName>
        <fullName evidence="3">Sugar phosphate isomerase/epimerase family protein</fullName>
    </submittedName>
</protein>
<dbReference type="Pfam" id="PF01261">
    <property type="entry name" value="AP_endonuc_2"/>
    <property type="match status" value="1"/>
</dbReference>